<evidence type="ECO:0000256" key="1">
    <source>
        <dbReference type="ARBA" id="ARBA00023239"/>
    </source>
</evidence>
<dbReference type="InterPro" id="IPR001753">
    <property type="entry name" value="Enoyl-CoA_hydra/iso"/>
</dbReference>
<dbReference type="InterPro" id="IPR029045">
    <property type="entry name" value="ClpP/crotonase-like_dom_sf"/>
</dbReference>
<dbReference type="GO" id="GO:0016829">
    <property type="term" value="F:lyase activity"/>
    <property type="evidence" value="ECO:0007669"/>
    <property type="project" value="UniProtKB-KW"/>
</dbReference>
<dbReference type="Gene3D" id="1.10.12.10">
    <property type="entry name" value="Lyase 2-enoyl-coa Hydratase, Chain A, domain 2"/>
    <property type="match status" value="1"/>
</dbReference>
<reference evidence="2" key="1">
    <citation type="submission" date="2020-05" db="EMBL/GenBank/DDBJ databases">
        <authorList>
            <person name="Chiriac C."/>
            <person name="Salcher M."/>
            <person name="Ghai R."/>
            <person name="Kavagutti S V."/>
        </authorList>
    </citation>
    <scope>NUCLEOTIDE SEQUENCE</scope>
</reference>
<evidence type="ECO:0000313" key="2">
    <source>
        <dbReference type="EMBL" id="CAB4579794.1"/>
    </source>
</evidence>
<dbReference type="PANTHER" id="PTHR11941:SF133">
    <property type="entry name" value="1,2-EPOXYPHENYLACETYL-COA ISOMERASE"/>
    <property type="match status" value="1"/>
</dbReference>
<organism evidence="2">
    <name type="scientific">freshwater metagenome</name>
    <dbReference type="NCBI Taxonomy" id="449393"/>
    <lineage>
        <taxon>unclassified sequences</taxon>
        <taxon>metagenomes</taxon>
        <taxon>ecological metagenomes</taxon>
    </lineage>
</organism>
<protein>
    <submittedName>
        <fullName evidence="2">Unannotated protein</fullName>
    </submittedName>
</protein>
<dbReference type="Pfam" id="PF00378">
    <property type="entry name" value="ECH_1"/>
    <property type="match status" value="1"/>
</dbReference>
<sequence length="265" mass="28769">MTDGAERELIRYHREGKVGIVTIDRPEKRNAMTYAMLGQFIETIGRADEDPDTVVIVVTGVPGAFCAGTDLADLATIPGESRGLRGSAEERHKWWPIAQARKPTIGAIDGPAVGMGAEFSSQCDIRLCSPQARFAWNFVHRGLVPDTGAGTWLLPRIIGVQPALRLLYTGAMIDADEALRLGYVLQVVLSDHLLDQAKELATTIAQGSPHSLGLIKQLVHQGLTAPVAEHMERHTAAMAACFKSDDHREGVAAFLERRPANFTGR</sequence>
<name>A0A6J6EYS1_9ZZZZ</name>
<proteinExistence type="predicted"/>
<dbReference type="CDD" id="cd06558">
    <property type="entry name" value="crotonase-like"/>
    <property type="match status" value="1"/>
</dbReference>
<dbReference type="AlphaFoldDB" id="A0A6J6EYS1"/>
<accession>A0A6J6EYS1</accession>
<gene>
    <name evidence="2" type="ORF">UFOPK1493_02982</name>
</gene>
<dbReference type="PANTHER" id="PTHR11941">
    <property type="entry name" value="ENOYL-COA HYDRATASE-RELATED"/>
    <property type="match status" value="1"/>
</dbReference>
<dbReference type="Gene3D" id="3.90.226.10">
    <property type="entry name" value="2-enoyl-CoA Hydratase, Chain A, domain 1"/>
    <property type="match status" value="1"/>
</dbReference>
<dbReference type="InterPro" id="IPR014748">
    <property type="entry name" value="Enoyl-CoA_hydra_C"/>
</dbReference>
<dbReference type="EMBL" id="CAEZSR010000145">
    <property type="protein sequence ID" value="CAB4579794.1"/>
    <property type="molecule type" value="Genomic_DNA"/>
</dbReference>
<dbReference type="SUPFAM" id="SSF52096">
    <property type="entry name" value="ClpP/crotonase"/>
    <property type="match status" value="1"/>
</dbReference>
<keyword evidence="1" id="KW-0456">Lyase</keyword>
<dbReference type="GO" id="GO:0006635">
    <property type="term" value="P:fatty acid beta-oxidation"/>
    <property type="evidence" value="ECO:0007669"/>
    <property type="project" value="TreeGrafter"/>
</dbReference>